<evidence type="ECO:0000313" key="2">
    <source>
        <dbReference type="EMBL" id="KAL3890961.1"/>
    </source>
</evidence>
<dbReference type="Pfam" id="PF00651">
    <property type="entry name" value="BTB"/>
    <property type="match status" value="1"/>
</dbReference>
<gene>
    <name evidence="2" type="ORF">ACJMK2_003230</name>
</gene>
<evidence type="ECO:0000259" key="1">
    <source>
        <dbReference type="PROSITE" id="PS50097"/>
    </source>
</evidence>
<protein>
    <recommendedName>
        <fullName evidence="1">BTB domain-containing protein</fullName>
    </recommendedName>
</protein>
<reference evidence="2 3" key="1">
    <citation type="submission" date="2024-11" db="EMBL/GenBank/DDBJ databases">
        <title>Chromosome-level genome assembly of the freshwater bivalve Anodonta woodiana.</title>
        <authorList>
            <person name="Chen X."/>
        </authorList>
    </citation>
    <scope>NUCLEOTIDE SEQUENCE [LARGE SCALE GENOMIC DNA]</scope>
    <source>
        <strain evidence="2">MN2024</strain>
        <tissue evidence="2">Gills</tissue>
    </source>
</reference>
<dbReference type="SUPFAM" id="SSF54695">
    <property type="entry name" value="POZ domain"/>
    <property type="match status" value="1"/>
</dbReference>
<dbReference type="PANTHER" id="PTHR22744:SF17">
    <property type="entry name" value="BTB DOMAIN-CONTAINING PROTEIN"/>
    <property type="match status" value="1"/>
</dbReference>
<dbReference type="SMART" id="SM00225">
    <property type="entry name" value="BTB"/>
    <property type="match status" value="1"/>
</dbReference>
<dbReference type="InterPro" id="IPR000210">
    <property type="entry name" value="BTB/POZ_dom"/>
</dbReference>
<dbReference type="InterPro" id="IPR011333">
    <property type="entry name" value="SKP1/BTB/POZ_sf"/>
</dbReference>
<proteinExistence type="predicted"/>
<comment type="caution">
    <text evidence="2">The sequence shown here is derived from an EMBL/GenBank/DDBJ whole genome shotgun (WGS) entry which is preliminary data.</text>
</comment>
<sequence>MKFINSMYLISQYVKPDLTADLFKKTELTDITLIVEGKELHFAKYPLIAGSTVFANMIKKENSRLVLHGVRYIDMIVFLKCLHPKTLEVITDSNLEHVARIAHRFKQERILHRCEEYILEKFNQDEMYPDFLFYLKVADQCKMNEVIQVGVSSERVKKAFFSRYSYEFPYTGGYENNEDFKELSADTKVQILSSRLRFMEKETTSDSYEETYIVSG</sequence>
<accession>A0ABD3XXR7</accession>
<evidence type="ECO:0000313" key="3">
    <source>
        <dbReference type="Proteomes" id="UP001634394"/>
    </source>
</evidence>
<dbReference type="Gene3D" id="3.30.710.10">
    <property type="entry name" value="Potassium Channel Kv1.1, Chain A"/>
    <property type="match status" value="1"/>
</dbReference>
<keyword evidence="3" id="KW-1185">Reference proteome</keyword>
<dbReference type="PANTHER" id="PTHR22744">
    <property type="entry name" value="HELIX LOOP HELIX PROTEIN 21-RELATED"/>
    <property type="match status" value="1"/>
</dbReference>
<dbReference type="Proteomes" id="UP001634394">
    <property type="component" value="Unassembled WGS sequence"/>
</dbReference>
<dbReference type="EMBL" id="JBJQND010000001">
    <property type="protein sequence ID" value="KAL3890961.1"/>
    <property type="molecule type" value="Genomic_DNA"/>
</dbReference>
<organism evidence="2 3">
    <name type="scientific">Sinanodonta woodiana</name>
    <name type="common">Chinese pond mussel</name>
    <name type="synonym">Anodonta woodiana</name>
    <dbReference type="NCBI Taxonomy" id="1069815"/>
    <lineage>
        <taxon>Eukaryota</taxon>
        <taxon>Metazoa</taxon>
        <taxon>Spiralia</taxon>
        <taxon>Lophotrochozoa</taxon>
        <taxon>Mollusca</taxon>
        <taxon>Bivalvia</taxon>
        <taxon>Autobranchia</taxon>
        <taxon>Heteroconchia</taxon>
        <taxon>Palaeoheterodonta</taxon>
        <taxon>Unionida</taxon>
        <taxon>Unionoidea</taxon>
        <taxon>Unionidae</taxon>
        <taxon>Unioninae</taxon>
        <taxon>Sinanodonta</taxon>
    </lineage>
</organism>
<dbReference type="PROSITE" id="PS50097">
    <property type="entry name" value="BTB"/>
    <property type="match status" value="1"/>
</dbReference>
<name>A0ABD3XXR7_SINWO</name>
<feature type="domain" description="BTB" evidence="1">
    <location>
        <begin position="29"/>
        <end position="91"/>
    </location>
</feature>
<dbReference type="AlphaFoldDB" id="A0ABD3XXR7"/>